<organism evidence="8 9">
    <name type="scientific">Lentzea cavernae</name>
    <dbReference type="NCBI Taxonomy" id="2020703"/>
    <lineage>
        <taxon>Bacteria</taxon>
        <taxon>Bacillati</taxon>
        <taxon>Actinomycetota</taxon>
        <taxon>Actinomycetes</taxon>
        <taxon>Pseudonocardiales</taxon>
        <taxon>Pseudonocardiaceae</taxon>
        <taxon>Lentzea</taxon>
    </lineage>
</organism>
<dbReference type="PROSITE" id="PS51900">
    <property type="entry name" value="CB"/>
    <property type="match status" value="1"/>
</dbReference>
<evidence type="ECO:0000256" key="3">
    <source>
        <dbReference type="ARBA" id="ARBA00023125"/>
    </source>
</evidence>
<evidence type="ECO:0000259" key="6">
    <source>
        <dbReference type="PROSITE" id="PS50932"/>
    </source>
</evidence>
<dbReference type="RefSeq" id="WP_191304319.1">
    <property type="nucleotide sequence ID" value="NZ_BNAR01000018.1"/>
</dbReference>
<keyword evidence="2" id="KW-0229">DNA integration</keyword>
<comment type="similarity">
    <text evidence="1">Belongs to the 'phage' integrase family.</text>
</comment>
<dbReference type="InterPro" id="IPR010998">
    <property type="entry name" value="Integrase_recombinase_N"/>
</dbReference>
<keyword evidence="9" id="KW-1185">Reference proteome</keyword>
<dbReference type="InterPro" id="IPR050808">
    <property type="entry name" value="Phage_Integrase"/>
</dbReference>
<dbReference type="Proteomes" id="UP000605568">
    <property type="component" value="Unassembled WGS sequence"/>
</dbReference>
<dbReference type="SUPFAM" id="SSF47413">
    <property type="entry name" value="lambda repressor-like DNA-binding domains"/>
    <property type="match status" value="1"/>
</dbReference>
<dbReference type="PANTHER" id="PTHR30629:SF2">
    <property type="entry name" value="PROPHAGE INTEGRASE INTS-RELATED"/>
    <property type="match status" value="1"/>
</dbReference>
<dbReference type="Gene3D" id="1.10.150.130">
    <property type="match status" value="1"/>
</dbReference>
<dbReference type="SMART" id="SM00354">
    <property type="entry name" value="HTH_LACI"/>
    <property type="match status" value="1"/>
</dbReference>
<dbReference type="Pfam" id="PF14659">
    <property type="entry name" value="Phage_int_SAM_3"/>
    <property type="match status" value="1"/>
</dbReference>
<comment type="caution">
    <text evidence="8">The sequence shown here is derived from an EMBL/GenBank/DDBJ whole genome shotgun (WGS) entry which is preliminary data.</text>
</comment>
<evidence type="ECO:0000313" key="8">
    <source>
        <dbReference type="EMBL" id="GHH57381.1"/>
    </source>
</evidence>
<dbReference type="CDD" id="cd01392">
    <property type="entry name" value="HTH_LacI"/>
    <property type="match status" value="1"/>
</dbReference>
<feature type="domain" description="HTH lacI-type" evidence="6">
    <location>
        <begin position="306"/>
        <end position="360"/>
    </location>
</feature>
<evidence type="ECO:0000256" key="4">
    <source>
        <dbReference type="ARBA" id="ARBA00023172"/>
    </source>
</evidence>
<dbReference type="Pfam" id="PF00356">
    <property type="entry name" value="LacI"/>
    <property type="match status" value="1"/>
</dbReference>
<dbReference type="InterPro" id="IPR044068">
    <property type="entry name" value="CB"/>
</dbReference>
<evidence type="ECO:0000256" key="2">
    <source>
        <dbReference type="ARBA" id="ARBA00022908"/>
    </source>
</evidence>
<accession>A0ABQ3MRE3</accession>
<dbReference type="PANTHER" id="PTHR30629">
    <property type="entry name" value="PROPHAGE INTEGRASE"/>
    <property type="match status" value="1"/>
</dbReference>
<feature type="domain" description="Core-binding (CB)" evidence="7">
    <location>
        <begin position="69"/>
        <end position="149"/>
    </location>
</feature>
<evidence type="ECO:0000256" key="5">
    <source>
        <dbReference type="PROSITE-ProRule" id="PRU01248"/>
    </source>
</evidence>
<dbReference type="InterPro" id="IPR011010">
    <property type="entry name" value="DNA_brk_join_enz"/>
</dbReference>
<dbReference type="EMBL" id="BNAR01000018">
    <property type="protein sequence ID" value="GHH57381.1"/>
    <property type="molecule type" value="Genomic_DNA"/>
</dbReference>
<name>A0ABQ3MRE3_9PSEU</name>
<dbReference type="Gene3D" id="1.10.443.10">
    <property type="entry name" value="Intergrase catalytic core"/>
    <property type="match status" value="2"/>
</dbReference>
<dbReference type="InterPro" id="IPR013762">
    <property type="entry name" value="Integrase-like_cat_sf"/>
</dbReference>
<keyword evidence="4" id="KW-0233">DNA recombination</keyword>
<dbReference type="InterPro" id="IPR000843">
    <property type="entry name" value="HTH_LacI"/>
</dbReference>
<gene>
    <name evidence="8" type="ORF">GCM10017774_76770</name>
</gene>
<evidence type="ECO:0000313" key="9">
    <source>
        <dbReference type="Proteomes" id="UP000605568"/>
    </source>
</evidence>
<dbReference type="PROSITE" id="PS00356">
    <property type="entry name" value="HTH_LACI_1"/>
    <property type="match status" value="1"/>
</dbReference>
<evidence type="ECO:0000259" key="7">
    <source>
        <dbReference type="PROSITE" id="PS51900"/>
    </source>
</evidence>
<proteinExistence type="inferred from homology"/>
<evidence type="ECO:0008006" key="10">
    <source>
        <dbReference type="Google" id="ProtNLM"/>
    </source>
</evidence>
<dbReference type="SUPFAM" id="SSF56349">
    <property type="entry name" value="DNA breaking-rejoining enzymes"/>
    <property type="match status" value="2"/>
</dbReference>
<protein>
    <recommendedName>
        <fullName evidence="10">LacI family DNA-binding transcriptional regulator</fullName>
    </recommendedName>
</protein>
<dbReference type="InterPro" id="IPR010982">
    <property type="entry name" value="Lambda_DNA-bd_dom_sf"/>
</dbReference>
<dbReference type="Gene3D" id="1.10.260.40">
    <property type="entry name" value="lambda repressor-like DNA-binding domains"/>
    <property type="match status" value="1"/>
</dbReference>
<evidence type="ECO:0000256" key="1">
    <source>
        <dbReference type="ARBA" id="ARBA00008857"/>
    </source>
</evidence>
<sequence length="526" mass="58176">MGYAEKRTGKDGPYYRARYKISPGKYGTVADARGTTIRFGKKRDAEKAADDEEAKVRAGSWRDPATGKTPFLDYASRWYAAQDLALSTMESYKGNLEVHLLPFFGDMEIGAITAFDIAEWEKGKRAADYSPASINNFRGTLHLILADAVDDDLLESNPAARRRGRGKRAGRTSVRGPEKVITDPLGALLLAERAALLAGRDDEFVAMVTKYYTGMRWGELVGLETEYARLRSIRVEWQLYELNTGVLHRCPPKDDSYRDIDAPAFLSRLLSDHIARTGPEPCACHGRSYVFRGAHASNGATKRPGAKLVDVARRAGVSTGTVSNVLNHPGRVADETRLQVEQAITELGFVRGAAGGETAPHWRRNGFATWLFQPAATGWYPKKSPYPEHPVPVLAEPWPGVPARGRNATGRADSCWTPIAKGLTPHGLRHSHKTFMVELGVPKPLQDERMGHMDGSVQGRYSHVTKEMRGRLLEDLTAAWESAVDARFAMNPRSPVSTLDEVLRTRARKVSEQGRGEVRRRTLGLT</sequence>
<keyword evidence="3 5" id="KW-0238">DNA-binding</keyword>
<dbReference type="PROSITE" id="PS50932">
    <property type="entry name" value="HTH_LACI_2"/>
    <property type="match status" value="1"/>
</dbReference>
<dbReference type="InterPro" id="IPR004107">
    <property type="entry name" value="Integrase_SAM-like_N"/>
</dbReference>
<reference evidence="9" key="1">
    <citation type="journal article" date="2019" name="Int. J. Syst. Evol. Microbiol.">
        <title>The Global Catalogue of Microorganisms (GCM) 10K type strain sequencing project: providing services to taxonomists for standard genome sequencing and annotation.</title>
        <authorList>
            <consortium name="The Broad Institute Genomics Platform"/>
            <consortium name="The Broad Institute Genome Sequencing Center for Infectious Disease"/>
            <person name="Wu L."/>
            <person name="Ma J."/>
        </authorList>
    </citation>
    <scope>NUCLEOTIDE SEQUENCE [LARGE SCALE GENOMIC DNA]</scope>
    <source>
        <strain evidence="9">CGMCC 4.7367</strain>
    </source>
</reference>